<dbReference type="InterPro" id="IPR050709">
    <property type="entry name" value="Biotin_Carboxyl_Carrier/Decarb"/>
</dbReference>
<dbReference type="InterPro" id="IPR001882">
    <property type="entry name" value="Biotin_BS"/>
</dbReference>
<dbReference type="CDD" id="cd06850">
    <property type="entry name" value="biotinyl_domain"/>
    <property type="match status" value="1"/>
</dbReference>
<dbReference type="OrthoDB" id="9769961at2"/>
<evidence type="ECO:0000259" key="3">
    <source>
        <dbReference type="PROSITE" id="PS50968"/>
    </source>
</evidence>
<accession>A0A1H0MKU7</accession>
<keyword evidence="5" id="KW-1185">Reference proteome</keyword>
<evidence type="ECO:0000313" key="4">
    <source>
        <dbReference type="EMBL" id="SDO80935.1"/>
    </source>
</evidence>
<proteinExistence type="predicted"/>
<dbReference type="AlphaFoldDB" id="A0A1H0MKU7"/>
<organism evidence="4 5">
    <name type="scientific">Desulforhopalus singaporensis</name>
    <dbReference type="NCBI Taxonomy" id="91360"/>
    <lineage>
        <taxon>Bacteria</taxon>
        <taxon>Pseudomonadati</taxon>
        <taxon>Thermodesulfobacteriota</taxon>
        <taxon>Desulfobulbia</taxon>
        <taxon>Desulfobulbales</taxon>
        <taxon>Desulfocapsaceae</taxon>
        <taxon>Desulforhopalus</taxon>
    </lineage>
</organism>
<name>A0A1H0MKU7_9BACT</name>
<keyword evidence="1" id="KW-0092">Biotin</keyword>
<dbReference type="InterPro" id="IPR011053">
    <property type="entry name" value="Single_hybrid_motif"/>
</dbReference>
<dbReference type="FunFam" id="2.40.50.100:FF:000003">
    <property type="entry name" value="Acetyl-CoA carboxylase biotin carboxyl carrier protein"/>
    <property type="match status" value="1"/>
</dbReference>
<protein>
    <submittedName>
        <fullName evidence="4">Biotin carboxyl carrier protein</fullName>
    </submittedName>
</protein>
<dbReference type="SUPFAM" id="SSF51230">
    <property type="entry name" value="Single hybrid motif"/>
    <property type="match status" value="1"/>
</dbReference>
<sequence>MKIFRVVVNGSEYRVEIEELQQTSTSGPATSAPNPAPRPTAPVQPARQAPAKPAPASTPAPAGDGAINAPMPGTVLRVMVKLGEKVTKGQTLLVLEAMKMENEIQAPGDGTVAEINVSEGASVNAGQSLVVVSS</sequence>
<feature type="domain" description="Lipoyl-binding" evidence="3">
    <location>
        <begin position="53"/>
        <end position="133"/>
    </location>
</feature>
<evidence type="ECO:0000256" key="1">
    <source>
        <dbReference type="ARBA" id="ARBA00023267"/>
    </source>
</evidence>
<dbReference type="RefSeq" id="WP_092220569.1">
    <property type="nucleotide sequence ID" value="NZ_FNJI01000006.1"/>
</dbReference>
<dbReference type="Proteomes" id="UP000199073">
    <property type="component" value="Unassembled WGS sequence"/>
</dbReference>
<feature type="region of interest" description="Disordered" evidence="2">
    <location>
        <begin position="18"/>
        <end position="70"/>
    </location>
</feature>
<evidence type="ECO:0000313" key="5">
    <source>
        <dbReference type="Proteomes" id="UP000199073"/>
    </source>
</evidence>
<dbReference type="Pfam" id="PF00364">
    <property type="entry name" value="Biotin_lipoyl"/>
    <property type="match status" value="1"/>
</dbReference>
<dbReference type="InterPro" id="IPR000089">
    <property type="entry name" value="Biotin_lipoyl"/>
</dbReference>
<dbReference type="PROSITE" id="PS50968">
    <property type="entry name" value="BIOTINYL_LIPOYL"/>
    <property type="match status" value="1"/>
</dbReference>
<reference evidence="4 5" key="1">
    <citation type="submission" date="2016-10" db="EMBL/GenBank/DDBJ databases">
        <authorList>
            <person name="de Groot N.N."/>
        </authorList>
    </citation>
    <scope>NUCLEOTIDE SEQUENCE [LARGE SCALE GENOMIC DNA]</scope>
    <source>
        <strain evidence="4 5">DSM 12130</strain>
    </source>
</reference>
<dbReference type="STRING" id="91360.SAMN05660330_01089"/>
<evidence type="ECO:0000256" key="2">
    <source>
        <dbReference type="SAM" id="MobiDB-lite"/>
    </source>
</evidence>
<gene>
    <name evidence="4" type="ORF">SAMN05660330_01089</name>
</gene>
<dbReference type="PANTHER" id="PTHR45266:SF3">
    <property type="entry name" value="OXALOACETATE DECARBOXYLASE ALPHA CHAIN"/>
    <property type="match status" value="1"/>
</dbReference>
<dbReference type="PROSITE" id="PS00188">
    <property type="entry name" value="BIOTIN"/>
    <property type="match status" value="1"/>
</dbReference>
<dbReference type="PANTHER" id="PTHR45266">
    <property type="entry name" value="OXALOACETATE DECARBOXYLASE ALPHA CHAIN"/>
    <property type="match status" value="1"/>
</dbReference>
<dbReference type="Gene3D" id="2.40.50.100">
    <property type="match status" value="1"/>
</dbReference>
<dbReference type="EMBL" id="FNJI01000006">
    <property type="protein sequence ID" value="SDO80935.1"/>
    <property type="molecule type" value="Genomic_DNA"/>
</dbReference>